<dbReference type="Pfam" id="PF01593">
    <property type="entry name" value="Amino_oxidase"/>
    <property type="match status" value="1"/>
</dbReference>
<sequence length="437" mass="46665">MTTPLQYDAIVIGAGAGGLFAAARLAKSGYRTLVVEQLDKVGGRASTTEIDGFKVNDGAIVIELGGITEETCAEVGAEFDIREPNPPILYRIGNKDVDVTGGGWGLLLGKLTRQGAKLVKGIGAARNDSGLPEDELSTADWVRKYTKNEGVHGIFRNMCASVFAVSSEELPARVFLTYFTRKSAFKRFGFHPAGSIGLWESLADAFTELGGDLWLSADATSIHVEDGRVTGVTVHRDGADVEVSAPIVVSDTGPFATLELAGREAFPAEYVSLVEARNRPCAMIAVNFASQEPLMEAPGMLSFAKSRRLAYLANFTDICPEMAPAGWHLYVGTAVPEPAVGDFDEAAETALLFEDLREAIPGFDEKARILSTTVTRDGWPPQRAVAGFDMPHTTEVAGLWNVGDGVKQYANGGTTACAETAQLVVDEIKNEFPVAAR</sequence>
<protein>
    <submittedName>
        <fullName evidence="2">Phytoene dehydrogenase-like protein</fullName>
    </submittedName>
</protein>
<dbReference type="InterPro" id="IPR036188">
    <property type="entry name" value="FAD/NAD-bd_sf"/>
</dbReference>
<dbReference type="Gene3D" id="3.50.50.60">
    <property type="entry name" value="FAD/NAD(P)-binding domain"/>
    <property type="match status" value="1"/>
</dbReference>
<feature type="domain" description="Amine oxidase" evidence="1">
    <location>
        <begin position="17"/>
        <end position="427"/>
    </location>
</feature>
<dbReference type="EMBL" id="JACIFP010000001">
    <property type="protein sequence ID" value="MBB4133707.1"/>
    <property type="molecule type" value="Genomic_DNA"/>
</dbReference>
<dbReference type="PANTHER" id="PTHR43734:SF1">
    <property type="entry name" value="PHYTOENE DESATURASE"/>
    <property type="match status" value="1"/>
</dbReference>
<dbReference type="SUPFAM" id="SSF51905">
    <property type="entry name" value="FAD/NAD(P)-binding domain"/>
    <property type="match status" value="1"/>
</dbReference>
<dbReference type="AlphaFoldDB" id="A0A840F2B0"/>
<evidence type="ECO:0000259" key="1">
    <source>
        <dbReference type="Pfam" id="PF01593"/>
    </source>
</evidence>
<comment type="caution">
    <text evidence="2">The sequence shown here is derived from an EMBL/GenBank/DDBJ whole genome shotgun (WGS) entry which is preliminary data.</text>
</comment>
<dbReference type="RefSeq" id="WP_183368865.1">
    <property type="nucleotide sequence ID" value="NZ_BAABHL010000022.1"/>
</dbReference>
<dbReference type="Gene3D" id="3.90.660.50">
    <property type="match status" value="1"/>
</dbReference>
<dbReference type="Proteomes" id="UP000551501">
    <property type="component" value="Unassembled WGS sequence"/>
</dbReference>
<evidence type="ECO:0000313" key="2">
    <source>
        <dbReference type="EMBL" id="MBB4133707.1"/>
    </source>
</evidence>
<reference evidence="2 3" key="1">
    <citation type="submission" date="2020-08" db="EMBL/GenBank/DDBJ databases">
        <title>Sequencing the genomes of 1000 actinobacteria strains.</title>
        <authorList>
            <person name="Klenk H.-P."/>
        </authorList>
    </citation>
    <scope>NUCLEOTIDE SEQUENCE [LARGE SCALE GENOMIC DNA]</scope>
    <source>
        <strain evidence="2 3">DSM 45298</strain>
    </source>
</reference>
<proteinExistence type="predicted"/>
<dbReference type="PANTHER" id="PTHR43734">
    <property type="entry name" value="PHYTOENE DESATURASE"/>
    <property type="match status" value="1"/>
</dbReference>
<accession>A0A840F2B0</accession>
<dbReference type="InterPro" id="IPR002937">
    <property type="entry name" value="Amino_oxidase"/>
</dbReference>
<name>A0A840F2B0_9ACTN</name>
<dbReference type="GO" id="GO:0016491">
    <property type="term" value="F:oxidoreductase activity"/>
    <property type="evidence" value="ECO:0007669"/>
    <property type="project" value="InterPro"/>
</dbReference>
<organism evidence="2 3">
    <name type="scientific">Gordonia humi</name>
    <dbReference type="NCBI Taxonomy" id="686429"/>
    <lineage>
        <taxon>Bacteria</taxon>
        <taxon>Bacillati</taxon>
        <taxon>Actinomycetota</taxon>
        <taxon>Actinomycetes</taxon>
        <taxon>Mycobacteriales</taxon>
        <taxon>Gordoniaceae</taxon>
        <taxon>Gordonia</taxon>
    </lineage>
</organism>
<keyword evidence="3" id="KW-1185">Reference proteome</keyword>
<evidence type="ECO:0000313" key="3">
    <source>
        <dbReference type="Proteomes" id="UP000551501"/>
    </source>
</evidence>
<gene>
    <name evidence="2" type="ORF">BKA16_000259</name>
</gene>